<dbReference type="RefSeq" id="WP_015468754.1">
    <property type="nucleotide sequence ID" value="NC_020813.1"/>
</dbReference>
<organism evidence="1 2">
    <name type="scientific">Pseudobdellovibrio exovorus JSS</name>
    <dbReference type="NCBI Taxonomy" id="1184267"/>
    <lineage>
        <taxon>Bacteria</taxon>
        <taxon>Pseudomonadati</taxon>
        <taxon>Bdellovibrionota</taxon>
        <taxon>Bdellovibrionia</taxon>
        <taxon>Bdellovibrionales</taxon>
        <taxon>Pseudobdellovibrionaceae</taxon>
        <taxon>Pseudobdellovibrio</taxon>
    </lineage>
</organism>
<protein>
    <submittedName>
        <fullName evidence="1">Uncharacterized protein</fullName>
    </submittedName>
</protein>
<name>M4VMF4_9BACT</name>
<dbReference type="PROSITE" id="PS50092">
    <property type="entry name" value="TSP1"/>
    <property type="match status" value="1"/>
</dbReference>
<evidence type="ECO:0000313" key="2">
    <source>
        <dbReference type="Proteomes" id="UP000012040"/>
    </source>
</evidence>
<sequence length="482" mass="51712">MSRLRLNTKGIGLLQLLLAVGLGSIVSLAFVNALQVSDHEQRKLQLRNELLAIKNHFASTLHQDQTFLNTIAALENTNMQCLRDRTVCDAGFVGSEYSPLQERLVLYNQSPSPGQIFYDGRATSSTGFTTKGATCTGFSATGAGNSDCPIGFITTWYLSDVGSYKGVALTLNAKMVFNPADDHPLKRFFYAQHVDTVLGSYDIAVTKRVKSLVNNEVLHCEENGVQLNHGAGRVFYQTAGVPVGSRCQQETRLCTIVNNVPELSGTFNQPSCAQACSGEWSACSAPCGGGTQTFTQIVEANEFGPACAHSNGEQRACNTMACGNNCMGDWGACTGGVQRYNVTLPAGIGGDSCPYADGQTRSCTSEGKWVKTGVANNVHGLGYNSLCHPYKSLLPLCLMQVIYHIDGSQYCESYVLNDLNGLLNPVLNTLSTCGNFSPDTAVCNPGQSMTMVSAFYVLKGGNLLTNLFDLQNVTTSYSCVAK</sequence>
<dbReference type="HOGENOM" id="CLU_565821_0_0_7"/>
<dbReference type="EMBL" id="CP003537">
    <property type="protein sequence ID" value="AGH94264.1"/>
    <property type="molecule type" value="Genomic_DNA"/>
</dbReference>
<dbReference type="PATRIC" id="fig|1184267.3.peg.46"/>
<dbReference type="OrthoDB" id="5312548at2"/>
<reference evidence="1 2" key="1">
    <citation type="journal article" date="2013" name="ISME J.">
        <title>By their genes ye shall know them: genomic signatures of predatory bacteria.</title>
        <authorList>
            <person name="Pasternak Z."/>
            <person name="Pietrokovski S."/>
            <person name="Rotem O."/>
            <person name="Gophna U."/>
            <person name="Lurie-Weinberger M.N."/>
            <person name="Jurkevitch E."/>
        </authorList>
    </citation>
    <scope>NUCLEOTIDE SEQUENCE [LARGE SCALE GENOMIC DNA]</scope>
    <source>
        <strain evidence="1 2">JSS</strain>
    </source>
</reference>
<keyword evidence="2" id="KW-1185">Reference proteome</keyword>
<dbReference type="Gene3D" id="2.20.100.10">
    <property type="entry name" value="Thrombospondin type-1 (TSP1) repeat"/>
    <property type="match status" value="1"/>
</dbReference>
<dbReference type="InterPro" id="IPR000884">
    <property type="entry name" value="TSP1_rpt"/>
</dbReference>
<dbReference type="Proteomes" id="UP000012040">
    <property type="component" value="Chromosome"/>
</dbReference>
<proteinExistence type="predicted"/>
<dbReference type="SUPFAM" id="SSF82895">
    <property type="entry name" value="TSP-1 type 1 repeat"/>
    <property type="match status" value="1"/>
</dbReference>
<dbReference type="STRING" id="1184267.A11Q_44"/>
<dbReference type="AlphaFoldDB" id="M4VMF4"/>
<gene>
    <name evidence="1" type="ORF">A11Q_44</name>
</gene>
<dbReference type="KEGG" id="bex:A11Q_44"/>
<dbReference type="InterPro" id="IPR036383">
    <property type="entry name" value="TSP1_rpt_sf"/>
</dbReference>
<dbReference type="Pfam" id="PF00090">
    <property type="entry name" value="TSP_1"/>
    <property type="match status" value="1"/>
</dbReference>
<accession>M4VMF4</accession>
<evidence type="ECO:0000313" key="1">
    <source>
        <dbReference type="EMBL" id="AGH94264.1"/>
    </source>
</evidence>